<dbReference type="STRING" id="649333.SAMN04487989_10481"/>
<gene>
    <name evidence="3" type="ORF">SAMN04487989_10481</name>
</gene>
<keyword evidence="4" id="KW-1185">Reference proteome</keyword>
<dbReference type="AlphaFoldDB" id="A0A1I5BZ78"/>
<dbReference type="SUPFAM" id="SSF54637">
    <property type="entry name" value="Thioesterase/thiol ester dehydrase-isomerase"/>
    <property type="match status" value="1"/>
</dbReference>
<dbReference type="PANTHER" id="PTHR31793:SF27">
    <property type="entry name" value="NOVEL THIOESTERASE SUPERFAMILY DOMAIN AND SAPOSIN A-TYPE DOMAIN CONTAINING PROTEIN (0610012H03RIK)"/>
    <property type="match status" value="1"/>
</dbReference>
<proteinExistence type="inferred from homology"/>
<protein>
    <submittedName>
        <fullName evidence="3">Acyl-CoA thioester hydrolase</fullName>
    </submittedName>
</protein>
<dbReference type="GO" id="GO:0047617">
    <property type="term" value="F:fatty acyl-CoA hydrolase activity"/>
    <property type="evidence" value="ECO:0007669"/>
    <property type="project" value="TreeGrafter"/>
</dbReference>
<organism evidence="3 4">
    <name type="scientific">Bizionia echini</name>
    <dbReference type="NCBI Taxonomy" id="649333"/>
    <lineage>
        <taxon>Bacteria</taxon>
        <taxon>Pseudomonadati</taxon>
        <taxon>Bacteroidota</taxon>
        <taxon>Flavobacteriia</taxon>
        <taxon>Flavobacteriales</taxon>
        <taxon>Flavobacteriaceae</taxon>
        <taxon>Bizionia</taxon>
    </lineage>
</organism>
<dbReference type="EMBL" id="FOVN01000004">
    <property type="protein sequence ID" value="SFN79942.1"/>
    <property type="molecule type" value="Genomic_DNA"/>
</dbReference>
<keyword evidence="2 3" id="KW-0378">Hydrolase</keyword>
<evidence type="ECO:0000313" key="4">
    <source>
        <dbReference type="Proteomes" id="UP000198705"/>
    </source>
</evidence>
<dbReference type="InterPro" id="IPR029069">
    <property type="entry name" value="HotDog_dom_sf"/>
</dbReference>
<dbReference type="CDD" id="cd00586">
    <property type="entry name" value="4HBT"/>
    <property type="match status" value="1"/>
</dbReference>
<dbReference type="Pfam" id="PF13279">
    <property type="entry name" value="4HBT_2"/>
    <property type="match status" value="1"/>
</dbReference>
<comment type="similarity">
    <text evidence="1">Belongs to the 4-hydroxybenzoyl-CoA thioesterase family.</text>
</comment>
<dbReference type="OrthoDB" id="9801517at2"/>
<dbReference type="PANTHER" id="PTHR31793">
    <property type="entry name" value="4-HYDROXYBENZOYL-COA THIOESTERASE FAMILY MEMBER"/>
    <property type="match status" value="1"/>
</dbReference>
<accession>A0A1I5BZ78</accession>
<dbReference type="InterPro" id="IPR050563">
    <property type="entry name" value="4-hydroxybenzoyl-CoA_TE"/>
</dbReference>
<reference evidence="4" key="1">
    <citation type="submission" date="2016-10" db="EMBL/GenBank/DDBJ databases">
        <authorList>
            <person name="Varghese N."/>
            <person name="Submissions S."/>
        </authorList>
    </citation>
    <scope>NUCLEOTIDE SEQUENCE [LARGE SCALE GENOMIC DNA]</scope>
    <source>
        <strain evidence="4">DSM 23925</strain>
    </source>
</reference>
<evidence type="ECO:0000313" key="3">
    <source>
        <dbReference type="EMBL" id="SFN79942.1"/>
    </source>
</evidence>
<dbReference type="Gene3D" id="3.10.129.10">
    <property type="entry name" value="Hotdog Thioesterase"/>
    <property type="match status" value="1"/>
</dbReference>
<evidence type="ECO:0000256" key="2">
    <source>
        <dbReference type="ARBA" id="ARBA00022801"/>
    </source>
</evidence>
<dbReference type="Proteomes" id="UP000198705">
    <property type="component" value="Unassembled WGS sequence"/>
</dbReference>
<name>A0A1I5BZ78_9FLAO</name>
<sequence>MDALALPGKQHKTMQIFETKIIVTSDDIDNLNHVNNVRYVQWVEDIAKMHWFTKAPSSITDHYLWIMLSHHITYKKPAFLQDEITLKTYVPNSEGVTCTRVVEILNNDILLAKSETTWCFMDSNRMRPTRITDEVKNIFL</sequence>
<evidence type="ECO:0000256" key="1">
    <source>
        <dbReference type="ARBA" id="ARBA00005953"/>
    </source>
</evidence>